<dbReference type="Proteomes" id="UP000324222">
    <property type="component" value="Unassembled WGS sequence"/>
</dbReference>
<keyword evidence="2" id="KW-1185">Reference proteome</keyword>
<dbReference type="AlphaFoldDB" id="A0A5B7IRD2"/>
<evidence type="ECO:0000313" key="2">
    <source>
        <dbReference type="Proteomes" id="UP000324222"/>
    </source>
</evidence>
<evidence type="ECO:0000313" key="1">
    <source>
        <dbReference type="EMBL" id="MPC86392.1"/>
    </source>
</evidence>
<accession>A0A5B7IRD2</accession>
<sequence>MKGLRTRVLAKLEAVVGEERRTAVEFCEKQKKHKVKHPRVFITSRDSALKQILWKHFCIIRELKIISQTYTINLFPRFSFGLPNTPRTPEGIFKSGKVTGEGGA</sequence>
<dbReference type="EMBL" id="VSRR010071299">
    <property type="protein sequence ID" value="MPC86392.1"/>
    <property type="molecule type" value="Genomic_DNA"/>
</dbReference>
<reference evidence="1 2" key="1">
    <citation type="submission" date="2019-05" db="EMBL/GenBank/DDBJ databases">
        <title>Another draft genome of Portunus trituberculatus and its Hox gene families provides insights of decapod evolution.</title>
        <authorList>
            <person name="Jeong J.-H."/>
            <person name="Song I."/>
            <person name="Kim S."/>
            <person name="Choi T."/>
            <person name="Kim D."/>
            <person name="Ryu S."/>
            <person name="Kim W."/>
        </authorList>
    </citation>
    <scope>NUCLEOTIDE SEQUENCE [LARGE SCALE GENOMIC DNA]</scope>
    <source>
        <tissue evidence="1">Muscle</tissue>
    </source>
</reference>
<organism evidence="1 2">
    <name type="scientific">Portunus trituberculatus</name>
    <name type="common">Swimming crab</name>
    <name type="synonym">Neptunus trituberculatus</name>
    <dbReference type="NCBI Taxonomy" id="210409"/>
    <lineage>
        <taxon>Eukaryota</taxon>
        <taxon>Metazoa</taxon>
        <taxon>Ecdysozoa</taxon>
        <taxon>Arthropoda</taxon>
        <taxon>Crustacea</taxon>
        <taxon>Multicrustacea</taxon>
        <taxon>Malacostraca</taxon>
        <taxon>Eumalacostraca</taxon>
        <taxon>Eucarida</taxon>
        <taxon>Decapoda</taxon>
        <taxon>Pleocyemata</taxon>
        <taxon>Brachyura</taxon>
        <taxon>Eubrachyura</taxon>
        <taxon>Portunoidea</taxon>
        <taxon>Portunidae</taxon>
        <taxon>Portuninae</taxon>
        <taxon>Portunus</taxon>
    </lineage>
</organism>
<gene>
    <name evidence="1" type="ORF">E2C01_081218</name>
</gene>
<comment type="caution">
    <text evidence="1">The sequence shown here is derived from an EMBL/GenBank/DDBJ whole genome shotgun (WGS) entry which is preliminary data.</text>
</comment>
<protein>
    <submittedName>
        <fullName evidence="1">Uncharacterized protein</fullName>
    </submittedName>
</protein>
<name>A0A5B7IRD2_PORTR</name>
<proteinExistence type="predicted"/>